<evidence type="ECO:0000313" key="3">
    <source>
        <dbReference type="Proteomes" id="UP000265520"/>
    </source>
</evidence>
<reference evidence="2 3" key="1">
    <citation type="journal article" date="2018" name="Front. Plant Sci.">
        <title>Red Clover (Trifolium pratense) and Zigzag Clover (T. medium) - A Picture of Genomic Similarities and Differences.</title>
        <authorList>
            <person name="Dluhosova J."/>
            <person name="Istvanek J."/>
            <person name="Nedelnik J."/>
            <person name="Repkova J."/>
        </authorList>
    </citation>
    <scope>NUCLEOTIDE SEQUENCE [LARGE SCALE GENOMIC DNA]</scope>
    <source>
        <strain evidence="3">cv. 10/8</strain>
        <tissue evidence="2">Leaf</tissue>
    </source>
</reference>
<feature type="compositionally biased region" description="Basic and acidic residues" evidence="1">
    <location>
        <begin position="40"/>
        <end position="50"/>
    </location>
</feature>
<comment type="caution">
    <text evidence="2">The sequence shown here is derived from an EMBL/GenBank/DDBJ whole genome shotgun (WGS) entry which is preliminary data.</text>
</comment>
<dbReference type="AlphaFoldDB" id="A0A392UNS9"/>
<dbReference type="Proteomes" id="UP000265520">
    <property type="component" value="Unassembled WGS sequence"/>
</dbReference>
<name>A0A392UNS9_9FABA</name>
<protein>
    <submittedName>
        <fullName evidence="2">Uncharacterized protein</fullName>
    </submittedName>
</protein>
<keyword evidence="3" id="KW-1185">Reference proteome</keyword>
<feature type="region of interest" description="Disordered" evidence="1">
    <location>
        <begin position="1"/>
        <end position="66"/>
    </location>
</feature>
<feature type="compositionally biased region" description="Polar residues" evidence="1">
    <location>
        <begin position="23"/>
        <end position="39"/>
    </location>
</feature>
<sequence length="66" mass="7359">RSRSPPRQEHVHQRRPALERRQQPSTGSHSSSPRGQSVPDNKKGENDRLTRAASSISPRAIAHDKA</sequence>
<feature type="non-terminal residue" evidence="2">
    <location>
        <position position="1"/>
    </location>
</feature>
<evidence type="ECO:0000256" key="1">
    <source>
        <dbReference type="SAM" id="MobiDB-lite"/>
    </source>
</evidence>
<accession>A0A392UNS9</accession>
<feature type="compositionally biased region" description="Basic and acidic residues" evidence="1">
    <location>
        <begin position="1"/>
        <end position="22"/>
    </location>
</feature>
<organism evidence="2 3">
    <name type="scientific">Trifolium medium</name>
    <dbReference type="NCBI Taxonomy" id="97028"/>
    <lineage>
        <taxon>Eukaryota</taxon>
        <taxon>Viridiplantae</taxon>
        <taxon>Streptophyta</taxon>
        <taxon>Embryophyta</taxon>
        <taxon>Tracheophyta</taxon>
        <taxon>Spermatophyta</taxon>
        <taxon>Magnoliopsida</taxon>
        <taxon>eudicotyledons</taxon>
        <taxon>Gunneridae</taxon>
        <taxon>Pentapetalae</taxon>
        <taxon>rosids</taxon>
        <taxon>fabids</taxon>
        <taxon>Fabales</taxon>
        <taxon>Fabaceae</taxon>
        <taxon>Papilionoideae</taxon>
        <taxon>50 kb inversion clade</taxon>
        <taxon>NPAAA clade</taxon>
        <taxon>Hologalegina</taxon>
        <taxon>IRL clade</taxon>
        <taxon>Trifolieae</taxon>
        <taxon>Trifolium</taxon>
    </lineage>
</organism>
<feature type="compositionally biased region" description="Low complexity" evidence="1">
    <location>
        <begin position="51"/>
        <end position="60"/>
    </location>
</feature>
<evidence type="ECO:0000313" key="2">
    <source>
        <dbReference type="EMBL" id="MCI73415.1"/>
    </source>
</evidence>
<feature type="non-terminal residue" evidence="2">
    <location>
        <position position="66"/>
    </location>
</feature>
<proteinExistence type="predicted"/>
<dbReference type="EMBL" id="LXQA010837914">
    <property type="protein sequence ID" value="MCI73415.1"/>
    <property type="molecule type" value="Genomic_DNA"/>
</dbReference>